<dbReference type="Gene3D" id="3.30.710.10">
    <property type="entry name" value="Potassium Channel Kv1.1, Chain A"/>
    <property type="match status" value="1"/>
</dbReference>
<dbReference type="InterPro" id="IPR011333">
    <property type="entry name" value="SKP1/BTB/POZ_sf"/>
</dbReference>
<dbReference type="OrthoDB" id="6359816at2759"/>
<evidence type="ECO:0000313" key="2">
    <source>
        <dbReference type="EMBL" id="KAF8661068.1"/>
    </source>
</evidence>
<accession>A0A835ABI3</accession>
<sequence>MYATQAQKLTSTPGRLAASLAAPASGKIETPPKAERYLVSFPIASRNFPPSDDYAVTILRLQATARARARLISNTPPVAGGRTNTTAATTMKHATARSSGREVVSSVHKLKVSGFCVTANTTAGDTAPAADSRCVVDGHGWEIRFQPAVYVFAHGYCPGLDLVTSNTGDVDFVPFDMRKTVPKAFHRSMDRSVLLCFIYTDVAPLLDWSPGAAATMATMAMAQHLHVAADRYGLDRLKAICERRLPLASINWRRAVPWCSLSF</sequence>
<comment type="caution">
    <text evidence="2">The sequence shown here is derived from an EMBL/GenBank/DDBJ whole genome shotgun (WGS) entry which is preliminary data.</text>
</comment>
<dbReference type="GO" id="GO:0016567">
    <property type="term" value="P:protein ubiquitination"/>
    <property type="evidence" value="ECO:0007669"/>
    <property type="project" value="InterPro"/>
</dbReference>
<reference evidence="2" key="1">
    <citation type="submission" date="2020-07" db="EMBL/GenBank/DDBJ databases">
        <title>Genome sequence and genetic diversity analysis of an under-domesticated orphan crop, white fonio (Digitaria exilis).</title>
        <authorList>
            <person name="Bennetzen J.L."/>
            <person name="Chen S."/>
            <person name="Ma X."/>
            <person name="Wang X."/>
            <person name="Yssel A.E.J."/>
            <person name="Chaluvadi S.R."/>
            <person name="Johnson M."/>
            <person name="Gangashetty P."/>
            <person name="Hamidou F."/>
            <person name="Sanogo M.D."/>
            <person name="Zwaenepoel A."/>
            <person name="Wallace J."/>
            <person name="Van De Peer Y."/>
            <person name="Van Deynze A."/>
        </authorList>
    </citation>
    <scope>NUCLEOTIDE SEQUENCE</scope>
    <source>
        <tissue evidence="2">Leaves</tissue>
    </source>
</reference>
<dbReference type="PANTHER" id="PTHR26379:SF180">
    <property type="entry name" value="TRAF TRANSCRIPTION FACTOR"/>
    <property type="match status" value="1"/>
</dbReference>
<name>A0A835ABI3_9POAL</name>
<evidence type="ECO:0000256" key="1">
    <source>
        <dbReference type="ARBA" id="ARBA00004906"/>
    </source>
</evidence>
<dbReference type="Proteomes" id="UP000636709">
    <property type="component" value="Unassembled WGS sequence"/>
</dbReference>
<proteinExistence type="predicted"/>
<keyword evidence="3" id="KW-1185">Reference proteome</keyword>
<gene>
    <name evidence="2" type="ORF">HU200_057168</name>
</gene>
<organism evidence="2 3">
    <name type="scientific">Digitaria exilis</name>
    <dbReference type="NCBI Taxonomy" id="1010633"/>
    <lineage>
        <taxon>Eukaryota</taxon>
        <taxon>Viridiplantae</taxon>
        <taxon>Streptophyta</taxon>
        <taxon>Embryophyta</taxon>
        <taxon>Tracheophyta</taxon>
        <taxon>Spermatophyta</taxon>
        <taxon>Magnoliopsida</taxon>
        <taxon>Liliopsida</taxon>
        <taxon>Poales</taxon>
        <taxon>Poaceae</taxon>
        <taxon>PACMAD clade</taxon>
        <taxon>Panicoideae</taxon>
        <taxon>Panicodae</taxon>
        <taxon>Paniceae</taxon>
        <taxon>Anthephorinae</taxon>
        <taxon>Digitaria</taxon>
    </lineage>
</organism>
<dbReference type="InterPro" id="IPR045005">
    <property type="entry name" value="BPM1-6"/>
</dbReference>
<dbReference type="PANTHER" id="PTHR26379">
    <property type="entry name" value="BTB/POZ AND MATH DOMAIN-CONTAINING PROTEIN 1"/>
    <property type="match status" value="1"/>
</dbReference>
<protein>
    <submittedName>
        <fullName evidence="2">Uncharacterized protein</fullName>
    </submittedName>
</protein>
<dbReference type="AlphaFoldDB" id="A0A835ABI3"/>
<evidence type="ECO:0000313" key="3">
    <source>
        <dbReference type="Proteomes" id="UP000636709"/>
    </source>
</evidence>
<comment type="pathway">
    <text evidence="1">Protein modification; protein ubiquitination.</text>
</comment>
<dbReference type="EMBL" id="JACEFO010002416">
    <property type="protein sequence ID" value="KAF8661068.1"/>
    <property type="molecule type" value="Genomic_DNA"/>
</dbReference>